<dbReference type="InterPro" id="IPR009057">
    <property type="entry name" value="Homeodomain-like_sf"/>
</dbReference>
<dbReference type="InterPro" id="IPR001647">
    <property type="entry name" value="HTH_TetR"/>
</dbReference>
<keyword evidence="3" id="KW-0804">Transcription</keyword>
<dbReference type="Gene3D" id="1.10.10.60">
    <property type="entry name" value="Homeodomain-like"/>
    <property type="match status" value="1"/>
</dbReference>
<keyword evidence="7" id="KW-1185">Reference proteome</keyword>
<evidence type="ECO:0000313" key="6">
    <source>
        <dbReference type="EMBL" id="TGL62071.1"/>
    </source>
</evidence>
<evidence type="ECO:0000313" key="7">
    <source>
        <dbReference type="Proteomes" id="UP000297762"/>
    </source>
</evidence>
<dbReference type="InterPro" id="IPR050624">
    <property type="entry name" value="HTH-type_Tx_Regulator"/>
</dbReference>
<dbReference type="Gene3D" id="1.10.357.10">
    <property type="entry name" value="Tetracycline Repressor, domain 2"/>
    <property type="match status" value="1"/>
</dbReference>
<gene>
    <name evidence="6" type="ORF">EHQ64_09020</name>
</gene>
<dbReference type="Proteomes" id="UP000297762">
    <property type="component" value="Unassembled WGS sequence"/>
</dbReference>
<evidence type="ECO:0000256" key="2">
    <source>
        <dbReference type="ARBA" id="ARBA00023125"/>
    </source>
</evidence>
<dbReference type="OrthoDB" id="268339at2"/>
<dbReference type="EMBL" id="RQGF01000020">
    <property type="protein sequence ID" value="TGL62071.1"/>
    <property type="molecule type" value="Genomic_DNA"/>
</dbReference>
<dbReference type="SUPFAM" id="SSF46689">
    <property type="entry name" value="Homeodomain-like"/>
    <property type="match status" value="1"/>
</dbReference>
<evidence type="ECO:0000256" key="4">
    <source>
        <dbReference type="PROSITE-ProRule" id="PRU00335"/>
    </source>
</evidence>
<comment type="caution">
    <text evidence="6">The sequence shown here is derived from an EMBL/GenBank/DDBJ whole genome shotgun (WGS) entry which is preliminary data.</text>
</comment>
<evidence type="ECO:0000256" key="3">
    <source>
        <dbReference type="ARBA" id="ARBA00023163"/>
    </source>
</evidence>
<proteinExistence type="predicted"/>
<dbReference type="PRINTS" id="PR00455">
    <property type="entry name" value="HTHTETR"/>
</dbReference>
<reference evidence="6" key="1">
    <citation type="journal article" date="2019" name="PLoS Negl. Trop. Dis.">
        <title>Revisiting the worldwide diversity of Leptospira species in the environment.</title>
        <authorList>
            <person name="Vincent A.T."/>
            <person name="Schiettekatte O."/>
            <person name="Bourhy P."/>
            <person name="Veyrier F.J."/>
            <person name="Picardeau M."/>
        </authorList>
    </citation>
    <scope>NUCLEOTIDE SEQUENCE [LARGE SCALE GENOMIC DNA]</scope>
    <source>
        <strain evidence="6">201702455</strain>
    </source>
</reference>
<dbReference type="PROSITE" id="PS50977">
    <property type="entry name" value="HTH_TETR_2"/>
    <property type="match status" value="1"/>
</dbReference>
<sequence length="209" mass="24103">MSKTPAKPEEIDRIKSKIIEESISLINEIGFSNFSMRKLGSRLGIAAKTIYNYFSDKDELYLQVLVRGFYILHKKMEEASLLHKDPYKQLYAMAHAYIRFGLENSHYYNVLFSLDLPRFRDYVGTEHEELAYFQNQSAIKIAELTGGIIDKIRKKKSSKGKKNTGYLLLQLWSRLHGIVSLSNNRITLEVGDFKSVLNQMVDDAVLDLK</sequence>
<dbReference type="InterPro" id="IPR036271">
    <property type="entry name" value="Tet_transcr_reg_TetR-rel_C_sf"/>
</dbReference>
<dbReference type="GO" id="GO:0003677">
    <property type="term" value="F:DNA binding"/>
    <property type="evidence" value="ECO:0007669"/>
    <property type="project" value="UniProtKB-UniRule"/>
</dbReference>
<accession>A0A4V3JS33</accession>
<dbReference type="RefSeq" id="WP_135649159.1">
    <property type="nucleotide sequence ID" value="NZ_RQGF01000020.1"/>
</dbReference>
<protein>
    <submittedName>
        <fullName evidence="6">TetR/AcrR family transcriptional regulator</fullName>
    </submittedName>
</protein>
<keyword evidence="2 4" id="KW-0238">DNA-binding</keyword>
<evidence type="ECO:0000256" key="1">
    <source>
        <dbReference type="ARBA" id="ARBA00023015"/>
    </source>
</evidence>
<dbReference type="AlphaFoldDB" id="A0A4V3JS33"/>
<name>A0A4V3JS33_9LEPT</name>
<feature type="domain" description="HTH tetR-type" evidence="5">
    <location>
        <begin position="12"/>
        <end position="72"/>
    </location>
</feature>
<organism evidence="6 7">
    <name type="scientific">Leptospira sarikeiensis</name>
    <dbReference type="NCBI Taxonomy" id="2484943"/>
    <lineage>
        <taxon>Bacteria</taxon>
        <taxon>Pseudomonadati</taxon>
        <taxon>Spirochaetota</taxon>
        <taxon>Spirochaetia</taxon>
        <taxon>Leptospirales</taxon>
        <taxon>Leptospiraceae</taxon>
        <taxon>Leptospira</taxon>
    </lineage>
</organism>
<dbReference type="PANTHER" id="PTHR43479:SF20">
    <property type="entry name" value="HTH TETR-TYPE DOMAIN-CONTAINING PROTEIN"/>
    <property type="match status" value="1"/>
</dbReference>
<dbReference type="Pfam" id="PF00440">
    <property type="entry name" value="TetR_N"/>
    <property type="match status" value="1"/>
</dbReference>
<evidence type="ECO:0000259" key="5">
    <source>
        <dbReference type="PROSITE" id="PS50977"/>
    </source>
</evidence>
<dbReference type="SUPFAM" id="SSF48498">
    <property type="entry name" value="Tetracyclin repressor-like, C-terminal domain"/>
    <property type="match status" value="1"/>
</dbReference>
<dbReference type="InterPro" id="IPR025996">
    <property type="entry name" value="MT1864/Rv1816-like_C"/>
</dbReference>
<feature type="DNA-binding region" description="H-T-H motif" evidence="4">
    <location>
        <begin position="35"/>
        <end position="54"/>
    </location>
</feature>
<dbReference type="PANTHER" id="PTHR43479">
    <property type="entry name" value="ACREF/ENVCD OPERON REPRESSOR-RELATED"/>
    <property type="match status" value="1"/>
</dbReference>
<dbReference type="Pfam" id="PF13305">
    <property type="entry name" value="TetR_C_33"/>
    <property type="match status" value="1"/>
</dbReference>
<keyword evidence="1" id="KW-0805">Transcription regulation</keyword>